<gene>
    <name evidence="2" type="ORF">SAMN02910451_01530</name>
</gene>
<evidence type="ECO:0000313" key="3">
    <source>
        <dbReference type="Proteomes" id="UP000183047"/>
    </source>
</evidence>
<name>A0A1G5DHH2_9FIRM</name>
<proteinExistence type="predicted"/>
<sequence length="124" mass="14701">MGRHSEIHELEREIARCEEELRVLDSKERIIRRLQAEIADEVETPVKSYDMTLADGFRGTLESNAEDMKSQIYSETRRAQDHTSEFLSDMARARERIREHIEKCQRRIDHLWAEIEAESRNNAM</sequence>
<feature type="coiled-coil region" evidence="1">
    <location>
        <begin position="7"/>
        <end position="44"/>
    </location>
</feature>
<dbReference type="AlphaFoldDB" id="A0A1G5DHH2"/>
<keyword evidence="3" id="KW-1185">Reference proteome</keyword>
<evidence type="ECO:0000256" key="1">
    <source>
        <dbReference type="SAM" id="Coils"/>
    </source>
</evidence>
<accession>A0A1G5DHH2</accession>
<dbReference type="RefSeq" id="WP_074462165.1">
    <property type="nucleotide sequence ID" value="NZ_FMUR01000008.1"/>
</dbReference>
<protein>
    <recommendedName>
        <fullName evidence="4">DUF5082 domain-containing protein</fullName>
    </recommendedName>
</protein>
<reference evidence="3" key="1">
    <citation type="submission" date="2016-10" db="EMBL/GenBank/DDBJ databases">
        <authorList>
            <person name="Varghese N."/>
            <person name="Submissions S."/>
        </authorList>
    </citation>
    <scope>NUCLEOTIDE SEQUENCE [LARGE SCALE GENOMIC DNA]</scope>
    <source>
        <strain evidence="3">XBD2006</strain>
    </source>
</reference>
<keyword evidence="1" id="KW-0175">Coiled coil</keyword>
<dbReference type="Proteomes" id="UP000183047">
    <property type="component" value="Unassembled WGS sequence"/>
</dbReference>
<dbReference type="OrthoDB" id="9968380at2"/>
<dbReference type="EMBL" id="FMUR01000008">
    <property type="protein sequence ID" value="SCY13991.1"/>
    <property type="molecule type" value="Genomic_DNA"/>
</dbReference>
<evidence type="ECO:0008006" key="4">
    <source>
        <dbReference type="Google" id="ProtNLM"/>
    </source>
</evidence>
<evidence type="ECO:0000313" key="2">
    <source>
        <dbReference type="EMBL" id="SCY13991.1"/>
    </source>
</evidence>
<organism evidence="2 3">
    <name type="scientific">Butyrivibrio hungatei</name>
    <dbReference type="NCBI Taxonomy" id="185008"/>
    <lineage>
        <taxon>Bacteria</taxon>
        <taxon>Bacillati</taxon>
        <taxon>Bacillota</taxon>
        <taxon>Clostridia</taxon>
        <taxon>Lachnospirales</taxon>
        <taxon>Lachnospiraceae</taxon>
        <taxon>Butyrivibrio</taxon>
    </lineage>
</organism>